<dbReference type="GO" id="GO:0004518">
    <property type="term" value="F:nuclease activity"/>
    <property type="evidence" value="ECO:0007669"/>
    <property type="project" value="InterPro"/>
</dbReference>
<organism evidence="2 3">
    <name type="scientific">Desulfomicrobium norvegicum (strain DSM 1741 / NCIMB 8310)</name>
    <name type="common">Desulfovibrio baculatus (strain Norway 4)</name>
    <name type="synonym">Desulfovibrio desulfuricans (strain Norway 4)</name>
    <dbReference type="NCBI Taxonomy" id="52561"/>
    <lineage>
        <taxon>Bacteria</taxon>
        <taxon>Pseudomonadati</taxon>
        <taxon>Thermodesulfobacteriota</taxon>
        <taxon>Desulfovibrionia</taxon>
        <taxon>Desulfovibrionales</taxon>
        <taxon>Desulfomicrobiaceae</taxon>
        <taxon>Desulfomicrobium</taxon>
    </lineage>
</organism>
<dbReference type="InterPro" id="IPR016071">
    <property type="entry name" value="Staphylococal_nuclease_OB-fold"/>
</dbReference>
<evidence type="ECO:0000259" key="1">
    <source>
        <dbReference type="PROSITE" id="PS50830"/>
    </source>
</evidence>
<dbReference type="PROSITE" id="PS50830">
    <property type="entry name" value="TNASE_3"/>
    <property type="match status" value="1"/>
</dbReference>
<dbReference type="Proteomes" id="UP000199581">
    <property type="component" value="Unassembled WGS sequence"/>
</dbReference>
<dbReference type="PROSITE" id="PS01123">
    <property type="entry name" value="TNASE_1"/>
    <property type="match status" value="1"/>
</dbReference>
<dbReference type="InterPro" id="IPR035437">
    <property type="entry name" value="SNase_OB-fold_sf"/>
</dbReference>
<dbReference type="EMBL" id="FOTO01000016">
    <property type="protein sequence ID" value="SFM14101.1"/>
    <property type="molecule type" value="Genomic_DNA"/>
</dbReference>
<sequence length="120" mass="13076">MNCQRWMGTIAVGAALVLQFVLLQAGAGWAWTGKVVVIADGDTITVLRDGREQVKIRLYGIDAPESGQAFGKASKRNLSAMVHGRSVQVEVMDTDTKTSEIDFSFLEVFQEGYPGQIGLR</sequence>
<reference evidence="2 3" key="1">
    <citation type="submission" date="2016-10" db="EMBL/GenBank/DDBJ databases">
        <authorList>
            <person name="Varghese N."/>
            <person name="Submissions S."/>
        </authorList>
    </citation>
    <scope>NUCLEOTIDE SEQUENCE [LARGE SCALE GENOMIC DNA]</scope>
    <source>
        <strain evidence="2 3">DSM 1741</strain>
    </source>
</reference>
<dbReference type="SUPFAM" id="SSF50199">
    <property type="entry name" value="Staphylococcal nuclease"/>
    <property type="match status" value="1"/>
</dbReference>
<dbReference type="InterPro" id="IPR002071">
    <property type="entry name" value="Thermonucl_AS"/>
</dbReference>
<accession>A0A8G2C6E7</accession>
<dbReference type="GO" id="GO:0003676">
    <property type="term" value="F:nucleic acid binding"/>
    <property type="evidence" value="ECO:0007669"/>
    <property type="project" value="InterPro"/>
</dbReference>
<protein>
    <submittedName>
        <fullName evidence="2">Nuclease homologue</fullName>
    </submittedName>
</protein>
<keyword evidence="3" id="KW-1185">Reference proteome</keyword>
<dbReference type="Gene3D" id="2.40.50.90">
    <property type="match status" value="1"/>
</dbReference>
<dbReference type="AlphaFoldDB" id="A0A8G2C6E7"/>
<gene>
    <name evidence="2" type="ORF">SAMN05421830_11624</name>
</gene>
<name>A0A8G2C6E7_DESNO</name>
<feature type="domain" description="TNase-like" evidence="1">
    <location>
        <begin position="29"/>
        <end position="120"/>
    </location>
</feature>
<dbReference type="Pfam" id="PF00565">
    <property type="entry name" value="SNase"/>
    <property type="match status" value="1"/>
</dbReference>
<proteinExistence type="predicted"/>
<evidence type="ECO:0000313" key="3">
    <source>
        <dbReference type="Proteomes" id="UP000199581"/>
    </source>
</evidence>
<evidence type="ECO:0000313" key="2">
    <source>
        <dbReference type="EMBL" id="SFM14101.1"/>
    </source>
</evidence>
<comment type="caution">
    <text evidence="2">The sequence shown here is derived from an EMBL/GenBank/DDBJ whole genome shotgun (WGS) entry which is preliminary data.</text>
</comment>